<dbReference type="UniPathway" id="UPA00196"/>
<dbReference type="PANTHER" id="PTHR28650:SF1">
    <property type="entry name" value="PHOSPHATIDYLINOSITOL-GLYCAN BIOSYNTHESIS CLASS X PROTEIN"/>
    <property type="match status" value="1"/>
</dbReference>
<evidence type="ECO:0000256" key="4">
    <source>
        <dbReference type="ARBA" id="ARBA00022502"/>
    </source>
</evidence>
<keyword evidence="5" id="KW-0812">Transmembrane</keyword>
<dbReference type="Pfam" id="PF08320">
    <property type="entry name" value="PIG-X"/>
    <property type="match status" value="1"/>
</dbReference>
<evidence type="ECO:0000256" key="8">
    <source>
        <dbReference type="ARBA" id="ARBA00023136"/>
    </source>
</evidence>
<dbReference type="PANTHER" id="PTHR28650">
    <property type="entry name" value="PHOSPHATIDYLINOSITOL-GLYCAN BIOSYNTHESIS CLASS X PROTEIN"/>
    <property type="match status" value="1"/>
</dbReference>
<evidence type="ECO:0000313" key="10">
    <source>
        <dbReference type="EMBL" id="CEG00011.1"/>
    </source>
</evidence>
<protein>
    <submittedName>
        <fullName evidence="10">Unnamed product</fullName>
    </submittedName>
</protein>
<dbReference type="RefSeq" id="XP_022840152.1">
    <property type="nucleotide sequence ID" value="XM_022982648.1"/>
</dbReference>
<keyword evidence="7" id="KW-1133">Transmembrane helix</keyword>
<keyword evidence="4" id="KW-0337">GPI-anchor biosynthesis</keyword>
<name>A0A090M730_OSTTA</name>
<proteinExistence type="inferred from homology"/>
<accession>A0A090M730</accession>
<evidence type="ECO:0000256" key="1">
    <source>
        <dbReference type="ARBA" id="ARBA00004389"/>
    </source>
</evidence>
<evidence type="ECO:0000256" key="3">
    <source>
        <dbReference type="ARBA" id="ARBA00010345"/>
    </source>
</evidence>
<dbReference type="GO" id="GO:0005789">
    <property type="term" value="C:endoplasmic reticulum membrane"/>
    <property type="evidence" value="ECO:0007669"/>
    <property type="project" value="UniProtKB-SubCell"/>
</dbReference>
<comment type="similarity">
    <text evidence="3">Belongs to the PIGX family.</text>
</comment>
<keyword evidence="11" id="KW-1185">Reference proteome</keyword>
<keyword evidence="8" id="KW-0472">Membrane</keyword>
<gene>
    <name evidence="10" type="ORF">OT_ostta13g00180</name>
</gene>
<dbReference type="Proteomes" id="UP000009170">
    <property type="component" value="Unassembled WGS sequence"/>
</dbReference>
<dbReference type="KEGG" id="ota:OT_ostta13g00180"/>
<dbReference type="GeneID" id="34946322"/>
<evidence type="ECO:0000313" key="11">
    <source>
        <dbReference type="Proteomes" id="UP000009170"/>
    </source>
</evidence>
<sequence>MRDDAFDRALHDLSTALEGAWTSSVDGDRVRVMTRARGEGFHGEIVVESNAREDLVDRFTSVAIAHELPRGLFYDADEISGTRSDGWRCVASGDVDPERMASASGTSTASCARLITEDESTFREDGFPLTLKAHARYGEARSGGGSVTYDVKPALVVMRERDGGLHVAASTGGGTWEVPVGDTSRAGLVRAATDVSVVIGAIVVLIAVFSSKTDVIANARTNARVRKRR</sequence>
<evidence type="ECO:0000256" key="2">
    <source>
        <dbReference type="ARBA" id="ARBA00004687"/>
    </source>
</evidence>
<keyword evidence="9" id="KW-0325">Glycoprotein</keyword>
<evidence type="ECO:0000256" key="9">
    <source>
        <dbReference type="ARBA" id="ARBA00023180"/>
    </source>
</evidence>
<evidence type="ECO:0000256" key="7">
    <source>
        <dbReference type="ARBA" id="ARBA00022989"/>
    </source>
</evidence>
<comment type="subcellular location">
    <subcellularLocation>
        <location evidence="1">Endoplasmic reticulum membrane</location>
        <topology evidence="1">Single-pass membrane protein</topology>
    </subcellularLocation>
</comment>
<dbReference type="InterPro" id="IPR013233">
    <property type="entry name" value="PIG-X/PBN1"/>
</dbReference>
<reference evidence="11" key="1">
    <citation type="journal article" date="2006" name="Proc. Natl. Acad. Sci. U.S.A.">
        <title>Genome analysis of the smallest free-living eukaryote Ostreococcus tauri unveils many unique features.</title>
        <authorList>
            <person name="Derelle E."/>
            <person name="Ferraz C."/>
            <person name="Rombauts S."/>
            <person name="Rouze P."/>
            <person name="Worden A.Z."/>
            <person name="Robbens S."/>
            <person name="Partensky F."/>
            <person name="Degroeve S."/>
            <person name="Echeynie S."/>
            <person name="Cooke R."/>
            <person name="Saeys Y."/>
            <person name="Wuyts J."/>
            <person name="Jabbari K."/>
            <person name="Bowler C."/>
            <person name="Panaud O."/>
            <person name="Piegu B."/>
            <person name="Ball S.G."/>
            <person name="Ral J.-P."/>
            <person name="Bouget F.-Y."/>
            <person name="Piganeau G."/>
            <person name="De Baets B."/>
            <person name="Picard A."/>
            <person name="Delseny M."/>
            <person name="Demaille J."/>
            <person name="Van de Peer Y."/>
            <person name="Moreau H."/>
        </authorList>
    </citation>
    <scope>NUCLEOTIDE SEQUENCE [LARGE SCALE GENOMIC DNA]</scope>
    <source>
        <strain evidence="11">OTTH 0595 / CCAP 157/2 / RCC745</strain>
    </source>
</reference>
<keyword evidence="6" id="KW-0256">Endoplasmic reticulum</keyword>
<evidence type="ECO:0000256" key="5">
    <source>
        <dbReference type="ARBA" id="ARBA00022692"/>
    </source>
</evidence>
<dbReference type="AlphaFoldDB" id="A0A090M730"/>
<comment type="pathway">
    <text evidence="2">Glycolipid biosynthesis; glycosylphosphatidylinositol-anchor biosynthesis.</text>
</comment>
<evidence type="ECO:0000256" key="6">
    <source>
        <dbReference type="ARBA" id="ARBA00022824"/>
    </source>
</evidence>
<organism evidence="10 11">
    <name type="scientific">Ostreococcus tauri</name>
    <name type="common">Marine green alga</name>
    <dbReference type="NCBI Taxonomy" id="70448"/>
    <lineage>
        <taxon>Eukaryota</taxon>
        <taxon>Viridiplantae</taxon>
        <taxon>Chlorophyta</taxon>
        <taxon>Mamiellophyceae</taxon>
        <taxon>Mamiellales</taxon>
        <taxon>Bathycoccaceae</taxon>
        <taxon>Ostreococcus</taxon>
    </lineage>
</organism>
<comment type="caution">
    <text evidence="10">The sequence shown here is derived from an EMBL/GenBank/DDBJ whole genome shotgun (WGS) entry which is preliminary data.</text>
</comment>
<dbReference type="GO" id="GO:0006506">
    <property type="term" value="P:GPI anchor biosynthetic process"/>
    <property type="evidence" value="ECO:0007669"/>
    <property type="project" value="UniProtKB-UniPathway"/>
</dbReference>
<dbReference type="InParanoid" id="A0A090M730"/>
<dbReference type="InterPro" id="IPR040039">
    <property type="entry name" value="PIGX"/>
</dbReference>
<dbReference type="EMBL" id="CAID01000013">
    <property type="protein sequence ID" value="CEG00011.1"/>
    <property type="molecule type" value="Genomic_DNA"/>
</dbReference>
<reference evidence="10 11" key="2">
    <citation type="journal article" date="2014" name="BMC Genomics">
        <title>An improved genome of the model marine alga Ostreococcus tauri unfolds by assessing Illumina de novo assemblies.</title>
        <authorList>
            <person name="Blanc-Mathieu R."/>
            <person name="Verhelst B."/>
            <person name="Derelle E."/>
            <person name="Rombauts S."/>
            <person name="Bouget F.Y."/>
            <person name="Carre I."/>
            <person name="Chateau A."/>
            <person name="Eyre-Walker A."/>
            <person name="Grimsley N."/>
            <person name="Moreau H."/>
            <person name="Piegu B."/>
            <person name="Rivals E."/>
            <person name="Schackwitz W."/>
            <person name="Van de Peer Y."/>
            <person name="Piganeau G."/>
        </authorList>
    </citation>
    <scope>NUCLEOTIDE SEQUENCE [LARGE SCALE GENOMIC DNA]</scope>
    <source>
        <strain evidence="11">OTTH 0595 / CCAP 157/2 / RCC745</strain>
    </source>
</reference>